<dbReference type="Proteomes" id="UP000019373">
    <property type="component" value="Unassembled WGS sequence"/>
</dbReference>
<reference evidence="3" key="1">
    <citation type="journal article" date="2014" name="BMC Genomics">
        <title>Genome characteristics reveal the impact of lichenization on lichen-forming fungus Endocarpon pusillum Hedwig (Verrucariales, Ascomycota).</title>
        <authorList>
            <person name="Wang Y.-Y."/>
            <person name="Liu B."/>
            <person name="Zhang X.-Y."/>
            <person name="Zhou Q.-M."/>
            <person name="Zhang T."/>
            <person name="Li H."/>
            <person name="Yu Y.-F."/>
            <person name="Zhang X.-L."/>
            <person name="Hao X.-Y."/>
            <person name="Wang M."/>
            <person name="Wang L."/>
            <person name="Wei J.-C."/>
        </authorList>
    </citation>
    <scope>NUCLEOTIDE SEQUENCE [LARGE SCALE GENOMIC DNA]</scope>
    <source>
        <strain evidence="3">Z07020 / HMAS-L-300199</strain>
    </source>
</reference>
<feature type="region of interest" description="Disordered" evidence="1">
    <location>
        <begin position="254"/>
        <end position="357"/>
    </location>
</feature>
<dbReference type="RefSeq" id="XP_007803892.1">
    <property type="nucleotide sequence ID" value="XM_007805701.1"/>
</dbReference>
<dbReference type="PANTHER" id="PTHR36142:SF5">
    <property type="entry name" value="METALLO-BETA-LACTAMASE DOMAIN-CONTAINING PROTEIN"/>
    <property type="match status" value="1"/>
</dbReference>
<dbReference type="OMA" id="CNEATCR"/>
<dbReference type="eggNOG" id="ENOG502S7AM">
    <property type="taxonomic scope" value="Eukaryota"/>
</dbReference>
<evidence type="ECO:0000256" key="1">
    <source>
        <dbReference type="SAM" id="MobiDB-lite"/>
    </source>
</evidence>
<evidence type="ECO:0000313" key="2">
    <source>
        <dbReference type="EMBL" id="ERF70434.1"/>
    </source>
</evidence>
<name>U1HN24_ENDPU</name>
<dbReference type="Gene3D" id="3.60.15.10">
    <property type="entry name" value="Ribonuclease Z/Hydroxyacylglutathione hydrolase-like"/>
    <property type="match status" value="1"/>
</dbReference>
<proteinExistence type="predicted"/>
<dbReference type="Pfam" id="PF13483">
    <property type="entry name" value="Lactamase_B_3"/>
    <property type="match status" value="1"/>
</dbReference>
<sequence length="528" mass="57535">MSVTVKHLNADSSFLLLFSADTQPSSPEANPSNPVYSILIDPWLQGDSIVTAPWFAITKHVVPSCIRHLSEIDEPDVVVVSQNKPDHCHAETLRQLPPDCKTIIAAEPGAAKAIKSWNHFDPARVLALPKFNPQKKFSYATFYVPPLSPGGHRGVVTISFIPAKNYMTGLHNAIGITYLAPTHIKSAASVPTVDLQRRAPYFHLPLSPPTSPPPVRASLNRPVTAGSDVHKRPAFERSLTADAGGYRPCLSPGFGPLSPVTPQSQRLPYSPPAVFSSDSDSPTSTFSKYSREWNSDSNAPVDSAFQPHNSSLFDKPLPTPPLSPSNSSSDTASTIHTPRSSTGSHPLPSANPVTAGRPRPLSILYTPHGIPFKPDLMPYAKHHLVQHSALPLTILLHSFHRSTNPWYLGGNITAGTEGGVQIARGLMARCWLSAHDESKDDQGFSVKRLKTSRVSPEDVRRALWEGPEGEEMRRKGWNCDVRGLASGQEMIIGQSRDLLSGMENKRESRLMKFGPPPILTTDMTAWGT</sequence>
<keyword evidence="3" id="KW-1185">Reference proteome</keyword>
<feature type="compositionally biased region" description="Polar residues" evidence="1">
    <location>
        <begin position="295"/>
        <end position="312"/>
    </location>
</feature>
<dbReference type="InterPro" id="IPR036866">
    <property type="entry name" value="RibonucZ/Hydroxyglut_hydro"/>
</dbReference>
<gene>
    <name evidence="2" type="ORF">EPUS_04712</name>
</gene>
<evidence type="ECO:0000313" key="3">
    <source>
        <dbReference type="Proteomes" id="UP000019373"/>
    </source>
</evidence>
<feature type="compositionally biased region" description="Low complexity" evidence="1">
    <location>
        <begin position="275"/>
        <end position="287"/>
    </location>
</feature>
<feature type="region of interest" description="Disordered" evidence="1">
    <location>
        <begin position="204"/>
        <end position="233"/>
    </location>
</feature>
<feature type="compositionally biased region" description="Pro residues" evidence="1">
    <location>
        <begin position="206"/>
        <end position="215"/>
    </location>
</feature>
<protein>
    <submittedName>
        <fullName evidence="2">Uncharacterized protein</fullName>
    </submittedName>
</protein>
<dbReference type="PANTHER" id="PTHR36142">
    <property type="entry name" value="METALLO-HYDROLASE/OXIDOREDUCTASE SUPERFAMILY PROTEIN"/>
    <property type="match status" value="1"/>
</dbReference>
<feature type="compositionally biased region" description="Polar residues" evidence="1">
    <location>
        <begin position="330"/>
        <end position="344"/>
    </location>
</feature>
<accession>U1HN24</accession>
<dbReference type="GeneID" id="19239666"/>
<dbReference type="AlphaFoldDB" id="U1HN24"/>
<dbReference type="EMBL" id="KE721317">
    <property type="protein sequence ID" value="ERF70434.1"/>
    <property type="molecule type" value="Genomic_DNA"/>
</dbReference>
<organism evidence="2 3">
    <name type="scientific">Endocarpon pusillum (strain Z07020 / HMAS-L-300199)</name>
    <name type="common">Lichen-forming fungus</name>
    <dbReference type="NCBI Taxonomy" id="1263415"/>
    <lineage>
        <taxon>Eukaryota</taxon>
        <taxon>Fungi</taxon>
        <taxon>Dikarya</taxon>
        <taxon>Ascomycota</taxon>
        <taxon>Pezizomycotina</taxon>
        <taxon>Eurotiomycetes</taxon>
        <taxon>Chaetothyriomycetidae</taxon>
        <taxon>Verrucariales</taxon>
        <taxon>Verrucariaceae</taxon>
        <taxon>Endocarpon</taxon>
    </lineage>
</organism>
<dbReference type="OrthoDB" id="332863at2759"/>
<dbReference type="HOGENOM" id="CLU_047435_2_0_1"/>